<evidence type="ECO:0000256" key="7">
    <source>
        <dbReference type="ARBA" id="ARBA00023136"/>
    </source>
</evidence>
<keyword evidence="3 8" id="KW-0813">Transport</keyword>
<protein>
    <submittedName>
        <fullName evidence="10">ABC transporter permease</fullName>
    </submittedName>
</protein>
<sequence>MNKSKVSRKNIASYPFIFWSILFIIIPLLIVLFFGFTVSTPDGYAFSVENFKRLVQPQYIKVFERSLWLAFLSTFWCLILGYPVAYIISKMKPSKGNILIMLFIVPMWMNFLLRTYAWLPILGKNGFINNLLGYIGLGPFNFLYNDGAVILGMIYNFLPFMVLPIYTVLTKIDTNLLNAAADLGANRSQIFRKIVLPLSMPGVISGITMVFMPAVSTFVISRLLGGGQYTLLGNLIEQQFTTMGDWNFGSSISIFMMAIILICMAIMSLFDSSEAKEGGGQLW</sequence>
<dbReference type="PANTHER" id="PTHR42929:SF1">
    <property type="entry name" value="INNER MEMBRANE ABC TRANSPORTER PERMEASE PROTEIN YDCU-RELATED"/>
    <property type="match status" value="1"/>
</dbReference>
<dbReference type="CDD" id="cd06261">
    <property type="entry name" value="TM_PBP2"/>
    <property type="match status" value="1"/>
</dbReference>
<evidence type="ECO:0000256" key="5">
    <source>
        <dbReference type="ARBA" id="ARBA00022692"/>
    </source>
</evidence>
<feature type="transmembrane region" description="Helical" evidence="8">
    <location>
        <begin position="248"/>
        <end position="270"/>
    </location>
</feature>
<keyword evidence="4" id="KW-1003">Cell membrane</keyword>
<keyword evidence="7 8" id="KW-0472">Membrane</keyword>
<feature type="transmembrane region" description="Helical" evidence="8">
    <location>
        <begin position="67"/>
        <end position="88"/>
    </location>
</feature>
<evidence type="ECO:0000313" key="10">
    <source>
        <dbReference type="EMBL" id="MBD7914044.1"/>
    </source>
</evidence>
<proteinExistence type="inferred from homology"/>
<keyword evidence="11" id="KW-1185">Reference proteome</keyword>
<accession>A0ABR8Q0V1</accession>
<evidence type="ECO:0000256" key="2">
    <source>
        <dbReference type="ARBA" id="ARBA00007069"/>
    </source>
</evidence>
<reference evidence="10 11" key="1">
    <citation type="submission" date="2020-08" db="EMBL/GenBank/DDBJ databases">
        <title>A Genomic Blueprint of the Chicken Gut Microbiome.</title>
        <authorList>
            <person name="Gilroy R."/>
            <person name="Ravi A."/>
            <person name="Getino M."/>
            <person name="Pursley I."/>
            <person name="Horton D.L."/>
            <person name="Alikhan N.-F."/>
            <person name="Baker D."/>
            <person name="Gharbi K."/>
            <person name="Hall N."/>
            <person name="Watson M."/>
            <person name="Adriaenssens E.M."/>
            <person name="Foster-Nyarko E."/>
            <person name="Jarju S."/>
            <person name="Secka A."/>
            <person name="Antonio M."/>
            <person name="Oren A."/>
            <person name="Chaudhuri R."/>
            <person name="La Ragione R.M."/>
            <person name="Hildebrand F."/>
            <person name="Pallen M.J."/>
        </authorList>
    </citation>
    <scope>NUCLEOTIDE SEQUENCE [LARGE SCALE GENOMIC DNA]</scope>
    <source>
        <strain evidence="10 11">Sa3CUN1</strain>
    </source>
</reference>
<feature type="transmembrane region" description="Helical" evidence="8">
    <location>
        <begin position="100"/>
        <end position="119"/>
    </location>
</feature>
<evidence type="ECO:0000256" key="1">
    <source>
        <dbReference type="ARBA" id="ARBA00004651"/>
    </source>
</evidence>
<evidence type="ECO:0000256" key="8">
    <source>
        <dbReference type="RuleBase" id="RU363032"/>
    </source>
</evidence>
<feature type="domain" description="ABC transmembrane type-1" evidence="9">
    <location>
        <begin position="63"/>
        <end position="267"/>
    </location>
</feature>
<dbReference type="PANTHER" id="PTHR42929">
    <property type="entry name" value="INNER MEMBRANE ABC TRANSPORTER PERMEASE PROTEIN YDCU-RELATED-RELATED"/>
    <property type="match status" value="1"/>
</dbReference>
<dbReference type="RefSeq" id="WP_191748296.1">
    <property type="nucleotide sequence ID" value="NZ_JACSQZ010000006.1"/>
</dbReference>
<name>A0ABR8Q0V1_9CLOT</name>
<comment type="similarity">
    <text evidence="2">Belongs to the binding-protein-dependent transport system permease family. CysTW subfamily.</text>
</comment>
<dbReference type="SUPFAM" id="SSF161098">
    <property type="entry name" value="MetI-like"/>
    <property type="match status" value="1"/>
</dbReference>
<dbReference type="Proteomes" id="UP000640335">
    <property type="component" value="Unassembled WGS sequence"/>
</dbReference>
<dbReference type="Pfam" id="PF00528">
    <property type="entry name" value="BPD_transp_1"/>
    <property type="match status" value="1"/>
</dbReference>
<keyword evidence="6 8" id="KW-1133">Transmembrane helix</keyword>
<feature type="transmembrane region" description="Helical" evidence="8">
    <location>
        <begin position="148"/>
        <end position="169"/>
    </location>
</feature>
<evidence type="ECO:0000313" key="11">
    <source>
        <dbReference type="Proteomes" id="UP000640335"/>
    </source>
</evidence>
<evidence type="ECO:0000256" key="4">
    <source>
        <dbReference type="ARBA" id="ARBA00022475"/>
    </source>
</evidence>
<gene>
    <name evidence="10" type="ORF">H9660_02700</name>
</gene>
<keyword evidence="5 8" id="KW-0812">Transmembrane</keyword>
<dbReference type="InterPro" id="IPR000515">
    <property type="entry name" value="MetI-like"/>
</dbReference>
<dbReference type="PROSITE" id="PS50928">
    <property type="entry name" value="ABC_TM1"/>
    <property type="match status" value="1"/>
</dbReference>
<evidence type="ECO:0000256" key="6">
    <source>
        <dbReference type="ARBA" id="ARBA00022989"/>
    </source>
</evidence>
<feature type="transmembrane region" description="Helical" evidence="8">
    <location>
        <begin position="12"/>
        <end position="36"/>
    </location>
</feature>
<comment type="caution">
    <text evidence="10">The sequence shown here is derived from an EMBL/GenBank/DDBJ whole genome shotgun (WGS) entry which is preliminary data.</text>
</comment>
<dbReference type="Gene3D" id="1.10.3720.10">
    <property type="entry name" value="MetI-like"/>
    <property type="match status" value="1"/>
</dbReference>
<comment type="subcellular location">
    <subcellularLocation>
        <location evidence="1 8">Cell membrane</location>
        <topology evidence="1 8">Multi-pass membrane protein</topology>
    </subcellularLocation>
</comment>
<dbReference type="InterPro" id="IPR035906">
    <property type="entry name" value="MetI-like_sf"/>
</dbReference>
<feature type="transmembrane region" description="Helical" evidence="8">
    <location>
        <begin position="194"/>
        <end position="220"/>
    </location>
</feature>
<dbReference type="EMBL" id="JACSQZ010000006">
    <property type="protein sequence ID" value="MBD7914044.1"/>
    <property type="molecule type" value="Genomic_DNA"/>
</dbReference>
<evidence type="ECO:0000259" key="9">
    <source>
        <dbReference type="PROSITE" id="PS50928"/>
    </source>
</evidence>
<organism evidence="10 11">
    <name type="scientific">Clostridium gallinarum</name>
    <dbReference type="NCBI Taxonomy" id="2762246"/>
    <lineage>
        <taxon>Bacteria</taxon>
        <taxon>Bacillati</taxon>
        <taxon>Bacillota</taxon>
        <taxon>Clostridia</taxon>
        <taxon>Eubacteriales</taxon>
        <taxon>Clostridiaceae</taxon>
        <taxon>Clostridium</taxon>
    </lineage>
</organism>
<evidence type="ECO:0000256" key="3">
    <source>
        <dbReference type="ARBA" id="ARBA00022448"/>
    </source>
</evidence>